<comment type="caution">
    <text evidence="1">The sequence shown here is derived from an EMBL/GenBank/DDBJ whole genome shotgun (WGS) entry which is preliminary data.</text>
</comment>
<protein>
    <recommendedName>
        <fullName evidence="3">GLEYA adhesin domain-containing protein</fullName>
    </recommendedName>
</protein>
<dbReference type="AlphaFoldDB" id="A0AAV9XIZ2"/>
<dbReference type="EMBL" id="JAVHJO010000003">
    <property type="protein sequence ID" value="KAK6542090.1"/>
    <property type="molecule type" value="Genomic_DNA"/>
</dbReference>
<dbReference type="Proteomes" id="UP001365542">
    <property type="component" value="Unassembled WGS sequence"/>
</dbReference>
<evidence type="ECO:0000313" key="2">
    <source>
        <dbReference type="Proteomes" id="UP001365542"/>
    </source>
</evidence>
<name>A0AAV9XIZ2_9PEZI</name>
<evidence type="ECO:0000313" key="1">
    <source>
        <dbReference type="EMBL" id="KAK6542090.1"/>
    </source>
</evidence>
<proteinExistence type="predicted"/>
<reference evidence="1 2" key="1">
    <citation type="submission" date="2019-10" db="EMBL/GenBank/DDBJ databases">
        <authorList>
            <person name="Palmer J.M."/>
        </authorList>
    </citation>
    <scope>NUCLEOTIDE SEQUENCE [LARGE SCALE GENOMIC DNA]</scope>
    <source>
        <strain evidence="1 2">TWF694</strain>
    </source>
</reference>
<organism evidence="1 2">
    <name type="scientific">Orbilia ellipsospora</name>
    <dbReference type="NCBI Taxonomy" id="2528407"/>
    <lineage>
        <taxon>Eukaryota</taxon>
        <taxon>Fungi</taxon>
        <taxon>Dikarya</taxon>
        <taxon>Ascomycota</taxon>
        <taxon>Pezizomycotina</taxon>
        <taxon>Orbiliomycetes</taxon>
        <taxon>Orbiliales</taxon>
        <taxon>Orbiliaceae</taxon>
        <taxon>Orbilia</taxon>
    </lineage>
</organism>
<evidence type="ECO:0008006" key="3">
    <source>
        <dbReference type="Google" id="ProtNLM"/>
    </source>
</evidence>
<gene>
    <name evidence="1" type="ORF">TWF694_007859</name>
</gene>
<sequence>MVVYKVIHLLIDRTEAFPPQTAIDDCRNAIWTHSTVADTTINIRSTKTFYTSITQFTTTTTTRQTNNVEFEEVTKTETAQITIGLQKTQTSTNTVTVETSVTKTATEASTVTLTSSITTTQFVTQITSESVTSFTEDTTTITDIDSTITLTSRFTVTDFTTQTATNTVTIRTSLTNTAVENLTTTIISIVTEFATQTNTNTVTAQVSTTNTITEQFTTTLTSSTSVTASTATKTSIETQSVTLTASQFTTITSLFTQTTVVTSSTTGTLSAVSGVAAKKRVKRQETAVPAYASACPNQSAYESACTCMGVTTGGTKFFHIPSIFQTFVVNTTLTVTQMYTQHIEQIIHKNIKETKTKDIMVTDTITTVISAFATQLATDIVTIDVDTTTTVTKATTVTENIGATVTTVYTLTFEVIDLLQDSTVVTTVTQTTASETSRTTVTELTTQMITTTSTVNLSTTTTVLATSTINSDTISTEIATQTVTSTITISTDVTLSTTQSFSTTVTSSLTVTETDTQEVTDTVTTSQSTIIVVNATTTSTSIVPLFTDFAIQLTSDVANGPYAGMYMYYYITTAEGDGWHIAWTSNATKAIKYQADMNGNVTGPSAAGAYNILFSVLTEDSPPGVHQFNQVYGIFTHGGWGPIDCWIDSAYIFQCQNGAAIYLNYDNATSNTRIGNDVRTLYNLGSTGPLVMQAVPYPPSAATPTIPPPAAKSVILQNVAQNSDPNYTYYENYIYSIQEGYYFTEPGPYPRHKFTANRTEAKVFLADPATGNLHDLQNRPFLFNNNDTGSSMYSLFPISTTNTIVGCTLQEDLSVTCVEGGYQYLGVYNQGAALGYFGIWNQAALAGKGWAVSLKAILL</sequence>
<accession>A0AAV9XIZ2</accession>
<keyword evidence="2" id="KW-1185">Reference proteome</keyword>